<feature type="region of interest" description="Disordered" evidence="2">
    <location>
        <begin position="151"/>
        <end position="181"/>
    </location>
</feature>
<reference evidence="4" key="1">
    <citation type="submission" date="2018-10" db="EMBL/GenBank/DDBJ databases">
        <title>Schaedlerella arabinophila gen. nov. sp. nov., isolated from the mouse intestinal tract and comparative analysis with the genome of the closely related altered Schaedler flora strain ASF502.</title>
        <authorList>
            <person name="Miyake S."/>
            <person name="Soh M."/>
            <person name="Seedorf H."/>
        </authorList>
    </citation>
    <scope>NUCLEOTIDE SEQUENCE [LARGE SCALE GENOMIC DNA]</scope>
    <source>
        <strain evidence="4">DSM 106076</strain>
    </source>
</reference>
<dbReference type="InterPro" id="IPR047057">
    <property type="entry name" value="MerR_fam"/>
</dbReference>
<proteinExistence type="predicted"/>
<evidence type="ECO:0000313" key="4">
    <source>
        <dbReference type="EMBL" id="RRK33575.1"/>
    </source>
</evidence>
<comment type="caution">
    <text evidence="4">The sequence shown here is derived from an EMBL/GenBank/DDBJ whole genome shotgun (WGS) entry which is preliminary data.</text>
</comment>
<feature type="region of interest" description="Disordered" evidence="2">
    <location>
        <begin position="83"/>
        <end position="134"/>
    </location>
</feature>
<dbReference type="RefSeq" id="WP_125128810.1">
    <property type="nucleotide sequence ID" value="NZ_RHJS01000002.1"/>
</dbReference>
<keyword evidence="1" id="KW-0238">DNA-binding</keyword>
<dbReference type="PANTHER" id="PTHR30204:SF83">
    <property type="entry name" value="TRANSCRIPTIONAL REGULATOR, MERR FAMILY"/>
    <property type="match status" value="1"/>
</dbReference>
<dbReference type="PANTHER" id="PTHR30204">
    <property type="entry name" value="REDOX-CYCLING DRUG-SENSING TRANSCRIPTIONAL ACTIVATOR SOXR"/>
    <property type="match status" value="1"/>
</dbReference>
<evidence type="ECO:0000259" key="3">
    <source>
        <dbReference type="PROSITE" id="PS50937"/>
    </source>
</evidence>
<dbReference type="PROSITE" id="PS50937">
    <property type="entry name" value="HTH_MERR_2"/>
    <property type="match status" value="1"/>
</dbReference>
<feature type="domain" description="HTH merR-type" evidence="3">
    <location>
        <begin position="5"/>
        <end position="73"/>
    </location>
</feature>
<accession>A0A3R8JQK6</accession>
<dbReference type="SUPFAM" id="SSF46955">
    <property type="entry name" value="Putative DNA-binding domain"/>
    <property type="match status" value="1"/>
</dbReference>
<protein>
    <submittedName>
        <fullName evidence="4">MerR family transcriptional regulator</fullName>
    </submittedName>
</protein>
<dbReference type="AlphaFoldDB" id="A0A3R8JQK6"/>
<dbReference type="EMBL" id="RHJS01000002">
    <property type="protein sequence ID" value="RRK33575.1"/>
    <property type="molecule type" value="Genomic_DNA"/>
</dbReference>
<dbReference type="Pfam" id="PF13411">
    <property type="entry name" value="MerR_1"/>
    <property type="match status" value="1"/>
</dbReference>
<evidence type="ECO:0000256" key="2">
    <source>
        <dbReference type="SAM" id="MobiDB-lite"/>
    </source>
</evidence>
<dbReference type="GO" id="GO:0003677">
    <property type="term" value="F:DNA binding"/>
    <property type="evidence" value="ECO:0007669"/>
    <property type="project" value="UniProtKB-KW"/>
</dbReference>
<dbReference type="InterPro" id="IPR009061">
    <property type="entry name" value="DNA-bd_dom_put_sf"/>
</dbReference>
<dbReference type="Proteomes" id="UP000274920">
    <property type="component" value="Unassembled WGS sequence"/>
</dbReference>
<dbReference type="SMART" id="SM00422">
    <property type="entry name" value="HTH_MERR"/>
    <property type="match status" value="1"/>
</dbReference>
<evidence type="ECO:0000313" key="5">
    <source>
        <dbReference type="Proteomes" id="UP000274920"/>
    </source>
</evidence>
<organism evidence="4 5">
    <name type="scientific">Schaedlerella arabinosiphila</name>
    <dbReference type="NCBI Taxonomy" id="2044587"/>
    <lineage>
        <taxon>Bacteria</taxon>
        <taxon>Bacillati</taxon>
        <taxon>Bacillota</taxon>
        <taxon>Clostridia</taxon>
        <taxon>Lachnospirales</taxon>
        <taxon>Lachnospiraceae</taxon>
        <taxon>Schaedlerella</taxon>
    </lineage>
</organism>
<dbReference type="InterPro" id="IPR000551">
    <property type="entry name" value="MerR-type_HTH_dom"/>
</dbReference>
<name>A0A3R8JQK6_9FIRM</name>
<dbReference type="GO" id="GO:0003700">
    <property type="term" value="F:DNA-binding transcription factor activity"/>
    <property type="evidence" value="ECO:0007669"/>
    <property type="project" value="InterPro"/>
</dbReference>
<keyword evidence="5" id="KW-1185">Reference proteome</keyword>
<gene>
    <name evidence="4" type="ORF">EBB54_21130</name>
</gene>
<evidence type="ECO:0000256" key="1">
    <source>
        <dbReference type="ARBA" id="ARBA00023125"/>
    </source>
</evidence>
<dbReference type="CDD" id="cd04764">
    <property type="entry name" value="HTH_MlrA-like_sg1"/>
    <property type="match status" value="1"/>
</dbReference>
<sequence length="274" mass="30636">MGEVRYMISEAAKKLQVESHVLRYWEDELGLEIGRTDMGHRYYTEEDIQLFLCIQKLKNEGMLLRDLKFMIPELTAARKRLNAAKDDADASPDMPEEQTEETLSPDSKTAPLQGHSTPAASADNPAEDRYETDTRDTPAFTAAALADLAEPAQEGTPDSSEAGNPLPESAALASPSPTPQEVDVIQVTQLEQVRSLIGDVLSDVVTSNNETLKKDISRKVTADVIREMDFLFQANERREEEHYRKLDVLIRQQQAGRREAARETPLGKLKKLLT</sequence>
<dbReference type="Gene3D" id="1.10.1660.10">
    <property type="match status" value="1"/>
</dbReference>